<dbReference type="PANTHER" id="PTHR39767">
    <property type="entry name" value="CALCIUM/CALMODULIN-BINDING MEMBRANE PROTEIN PCM4-RELATED"/>
    <property type="match status" value="1"/>
</dbReference>
<feature type="chain" id="PRO_5003778684" evidence="1">
    <location>
        <begin position="22"/>
        <end position="277"/>
    </location>
</feature>
<feature type="signal peptide" evidence="1">
    <location>
        <begin position="1"/>
        <end position="21"/>
    </location>
</feature>
<protein>
    <submittedName>
        <fullName evidence="2">Uncharacterized protein</fullName>
    </submittedName>
</protein>
<dbReference type="RefSeq" id="XP_009689543.1">
    <property type="nucleotide sequence ID" value="XM_009691248.1"/>
</dbReference>
<keyword evidence="3" id="KW-1185">Reference proteome</keyword>
<dbReference type="PANTHER" id="PTHR39767:SF2">
    <property type="entry name" value="CHROMOSOME UNDETERMINED SCAFFOLD_1, WHOLE GENOME SHOTGUN SEQUENCE"/>
    <property type="match status" value="1"/>
</dbReference>
<sequence length="277" mass="31028">MLVNHVVLIALAANIASFTECTYTVTDSKDSNLIVGSIGFKRLSEITELCEANDDFLFRTKDVQLRMNSDKFECLSKIRFNGALKTTTLTSLSVKQWYIVVYIADSTVRTLWEVDRFNPKDKVNWIPDKISSCGNSGDSFLGGPCYLAAGSVKRFYNNLPTHTEIKITGRVHFFDEWNGIFNAHISHLGESVLLKVNDSVLWSESHNWCPSVTDSVCRRFGVDVCGTEYPDRLSVNFDVSMLHDSGSLVVEFSSSLDSKTQACEVSWGIDDIALHVR</sequence>
<organism evidence="2 3">
    <name type="scientific">Theileria orientalis strain Shintoku</name>
    <dbReference type="NCBI Taxonomy" id="869250"/>
    <lineage>
        <taxon>Eukaryota</taxon>
        <taxon>Sar</taxon>
        <taxon>Alveolata</taxon>
        <taxon>Apicomplexa</taxon>
        <taxon>Aconoidasida</taxon>
        <taxon>Piroplasmida</taxon>
        <taxon>Theileriidae</taxon>
        <taxon>Theileria</taxon>
    </lineage>
</organism>
<accession>J4CCE3</accession>
<dbReference type="EMBL" id="AP011946">
    <property type="protein sequence ID" value="BAM39242.1"/>
    <property type="molecule type" value="Genomic_DNA"/>
</dbReference>
<dbReference type="Proteomes" id="UP000003786">
    <property type="component" value="Chromosome 1"/>
</dbReference>
<evidence type="ECO:0000313" key="2">
    <source>
        <dbReference type="EMBL" id="BAM39242.1"/>
    </source>
</evidence>
<dbReference type="VEuPathDB" id="PiroplasmaDB:TOT_010000701"/>
<keyword evidence="1" id="KW-0732">Signal</keyword>
<dbReference type="OMA" id="YITHFVH"/>
<reference evidence="2 3" key="1">
    <citation type="journal article" date="2012" name="MBio">
        <title>Comparative genome analysis of three eukaryotic parasites with differing abilities to transform leukocytes reveals key mediators of Theileria-induced leukocyte transformation.</title>
        <authorList>
            <person name="Hayashida K."/>
            <person name="Hara Y."/>
            <person name="Abe T."/>
            <person name="Yamasaki C."/>
            <person name="Toyoda A."/>
            <person name="Kosuge T."/>
            <person name="Suzuki Y."/>
            <person name="Sato Y."/>
            <person name="Kawashima S."/>
            <person name="Katayama T."/>
            <person name="Wakaguri H."/>
            <person name="Inoue N."/>
            <person name="Homma K."/>
            <person name="Tada-Umezaki M."/>
            <person name="Yagi Y."/>
            <person name="Fujii Y."/>
            <person name="Habara T."/>
            <person name="Kanehisa M."/>
            <person name="Watanabe H."/>
            <person name="Ito K."/>
            <person name="Gojobori T."/>
            <person name="Sugawara H."/>
            <person name="Imanishi T."/>
            <person name="Weir W."/>
            <person name="Gardner M."/>
            <person name="Pain A."/>
            <person name="Shiels B."/>
            <person name="Hattori M."/>
            <person name="Nene V."/>
            <person name="Sugimoto C."/>
        </authorList>
    </citation>
    <scope>NUCLEOTIDE SEQUENCE [LARGE SCALE GENOMIC DNA]</scope>
    <source>
        <strain evidence="2 3">Shintoku</strain>
    </source>
</reference>
<evidence type="ECO:0000313" key="3">
    <source>
        <dbReference type="Proteomes" id="UP000003786"/>
    </source>
</evidence>
<dbReference type="eggNOG" id="ENOG502S9Q4">
    <property type="taxonomic scope" value="Eukaryota"/>
</dbReference>
<gene>
    <name evidence="2" type="ORF">TOT_010000701</name>
</gene>
<name>J4CCE3_THEOR</name>
<dbReference type="AlphaFoldDB" id="J4CCE3"/>
<dbReference type="GeneID" id="20713587"/>
<evidence type="ECO:0000256" key="1">
    <source>
        <dbReference type="SAM" id="SignalP"/>
    </source>
</evidence>
<dbReference type="KEGG" id="tot:TOT_010000701"/>
<proteinExistence type="predicted"/>
<dbReference type="OrthoDB" id="282383at2759"/>